<proteinExistence type="predicted"/>
<dbReference type="InterPro" id="IPR002701">
    <property type="entry name" value="CM_II_prokaryot"/>
</dbReference>
<dbReference type="SUPFAM" id="SSF48600">
    <property type="entry name" value="Chorismate mutase II"/>
    <property type="match status" value="1"/>
</dbReference>
<dbReference type="EMBL" id="VFML01000001">
    <property type="protein sequence ID" value="TQJ01637.1"/>
    <property type="molecule type" value="Genomic_DNA"/>
</dbReference>
<dbReference type="InterPro" id="IPR036263">
    <property type="entry name" value="Chorismate_II_sf"/>
</dbReference>
<comment type="caution">
    <text evidence="2">The sequence shown here is derived from an EMBL/GenBank/DDBJ whole genome shotgun (WGS) entry which is preliminary data.</text>
</comment>
<feature type="domain" description="Chorismate mutase" evidence="1">
    <location>
        <begin position="12"/>
        <end position="103"/>
    </location>
</feature>
<keyword evidence="2" id="KW-0670">Pyruvate</keyword>
<gene>
    <name evidence="2" type="ORF">FB471_1334</name>
</gene>
<dbReference type="GO" id="GO:0016829">
    <property type="term" value="F:lyase activity"/>
    <property type="evidence" value="ECO:0007669"/>
    <property type="project" value="UniProtKB-KW"/>
</dbReference>
<keyword evidence="3" id="KW-1185">Reference proteome</keyword>
<dbReference type="InterPro" id="IPR036979">
    <property type="entry name" value="CM_dom_sf"/>
</dbReference>
<evidence type="ECO:0000313" key="2">
    <source>
        <dbReference type="EMBL" id="TQJ01637.1"/>
    </source>
</evidence>
<dbReference type="Proteomes" id="UP000320876">
    <property type="component" value="Unassembled WGS sequence"/>
</dbReference>
<sequence length="108" mass="11827">MKGNSVSTMNDENANIRLAEIRQRLDGIDRRIAESVGDRFEAVRQVGELKRATGIPMMQKGRVDAVVSRATQFEADYNIPAGTLTAIFSTLVAEACRLEDGIIGQDSE</sequence>
<protein>
    <submittedName>
        <fullName evidence="2">Isochorismate pyruvate lyase</fullName>
    </submittedName>
</protein>
<dbReference type="Pfam" id="PF01817">
    <property type="entry name" value="CM_2"/>
    <property type="match status" value="1"/>
</dbReference>
<dbReference type="SMART" id="SM00830">
    <property type="entry name" value="CM_2"/>
    <property type="match status" value="1"/>
</dbReference>
<dbReference type="AlphaFoldDB" id="A0A542DEY5"/>
<evidence type="ECO:0000259" key="1">
    <source>
        <dbReference type="PROSITE" id="PS51168"/>
    </source>
</evidence>
<organism evidence="2 3">
    <name type="scientific">Amycolatopsis cihanbeyliensis</name>
    <dbReference type="NCBI Taxonomy" id="1128664"/>
    <lineage>
        <taxon>Bacteria</taxon>
        <taxon>Bacillati</taxon>
        <taxon>Actinomycetota</taxon>
        <taxon>Actinomycetes</taxon>
        <taxon>Pseudonocardiales</taxon>
        <taxon>Pseudonocardiaceae</taxon>
        <taxon>Amycolatopsis</taxon>
    </lineage>
</organism>
<keyword evidence="2" id="KW-0456">Lyase</keyword>
<accession>A0A542DEY5</accession>
<reference evidence="2 3" key="1">
    <citation type="submission" date="2019-06" db="EMBL/GenBank/DDBJ databases">
        <title>Sequencing the genomes of 1000 actinobacteria strains.</title>
        <authorList>
            <person name="Klenk H.-P."/>
        </authorList>
    </citation>
    <scope>NUCLEOTIDE SEQUENCE [LARGE SCALE GENOMIC DNA]</scope>
    <source>
        <strain evidence="2 3">DSM 45679</strain>
    </source>
</reference>
<dbReference type="Gene3D" id="1.20.59.10">
    <property type="entry name" value="Chorismate mutase"/>
    <property type="match status" value="1"/>
</dbReference>
<dbReference type="GO" id="GO:0004106">
    <property type="term" value="F:chorismate mutase activity"/>
    <property type="evidence" value="ECO:0007669"/>
    <property type="project" value="InterPro"/>
</dbReference>
<dbReference type="GO" id="GO:0046417">
    <property type="term" value="P:chorismate metabolic process"/>
    <property type="evidence" value="ECO:0007669"/>
    <property type="project" value="InterPro"/>
</dbReference>
<name>A0A542DEY5_AMYCI</name>
<dbReference type="PROSITE" id="PS51168">
    <property type="entry name" value="CHORISMATE_MUT_2"/>
    <property type="match status" value="1"/>
</dbReference>
<evidence type="ECO:0000313" key="3">
    <source>
        <dbReference type="Proteomes" id="UP000320876"/>
    </source>
</evidence>